<accession>A0ABT0GHH0</accession>
<dbReference type="CDD" id="cd05387">
    <property type="entry name" value="BY-kinase"/>
    <property type="match status" value="1"/>
</dbReference>
<dbReference type="SUPFAM" id="SSF52540">
    <property type="entry name" value="P-loop containing nucleoside triphosphate hydrolases"/>
    <property type="match status" value="1"/>
</dbReference>
<dbReference type="InterPro" id="IPR027417">
    <property type="entry name" value="P-loop_NTPase"/>
</dbReference>
<reference evidence="3" key="1">
    <citation type="submission" date="2022-04" db="EMBL/GenBank/DDBJ databases">
        <title>Lysobacter sp. CAU 1642 isolated from sea sand.</title>
        <authorList>
            <person name="Kim W."/>
        </authorList>
    </citation>
    <scope>NUCLEOTIDE SEQUENCE</scope>
    <source>
        <strain evidence="3">CAU 1642</strain>
    </source>
</reference>
<sequence>MSGNALSRVFPGALSPTDSFSGGQLRTRRIISHDMADPRPADAFRDLRTQLLAHHAGNSVILVAAVQRGNGGSFVALNLASAVAFDESRCAVLIDCNLRAPQLHERLAVDPKKGGLVDYLEGRVESLSDVVYPTGVARLMLVPAGGRREASGELLGSQRMVALLDSLRAADASLSIVLDGPAVSSSPDARILSQVADQSVLVAGYGRDTPTAVREAAAVFDPARMAGLVFNRVP</sequence>
<evidence type="ECO:0000256" key="1">
    <source>
        <dbReference type="ARBA" id="ARBA00022741"/>
    </source>
</evidence>
<dbReference type="GO" id="GO:0016301">
    <property type="term" value="F:kinase activity"/>
    <property type="evidence" value="ECO:0007669"/>
    <property type="project" value="UniProtKB-KW"/>
</dbReference>
<organism evidence="3 4">
    <name type="scientific">Pseudomarimonas salicorniae</name>
    <dbReference type="NCBI Taxonomy" id="2933270"/>
    <lineage>
        <taxon>Bacteria</taxon>
        <taxon>Pseudomonadati</taxon>
        <taxon>Pseudomonadota</taxon>
        <taxon>Gammaproteobacteria</taxon>
        <taxon>Lysobacterales</taxon>
        <taxon>Lysobacteraceae</taxon>
        <taxon>Pseudomarimonas</taxon>
    </lineage>
</organism>
<gene>
    <name evidence="3" type="ORF">M0G41_09940</name>
</gene>
<keyword evidence="4" id="KW-1185">Reference proteome</keyword>
<dbReference type="Gene3D" id="3.40.50.300">
    <property type="entry name" value="P-loop containing nucleotide triphosphate hydrolases"/>
    <property type="match status" value="1"/>
</dbReference>
<evidence type="ECO:0000256" key="2">
    <source>
        <dbReference type="ARBA" id="ARBA00022840"/>
    </source>
</evidence>
<dbReference type="RefSeq" id="WP_248208811.1">
    <property type="nucleotide sequence ID" value="NZ_JALNMH010000007.1"/>
</dbReference>
<dbReference type="PANTHER" id="PTHR32309:SF13">
    <property type="entry name" value="FERRIC ENTEROBACTIN TRANSPORT PROTEIN FEPE"/>
    <property type="match status" value="1"/>
</dbReference>
<keyword evidence="2" id="KW-0067">ATP-binding</keyword>
<evidence type="ECO:0000313" key="3">
    <source>
        <dbReference type="EMBL" id="MCK7593992.1"/>
    </source>
</evidence>
<evidence type="ECO:0000313" key="4">
    <source>
        <dbReference type="Proteomes" id="UP001431449"/>
    </source>
</evidence>
<dbReference type="InterPro" id="IPR050445">
    <property type="entry name" value="Bact_polysacc_biosynth/exp"/>
</dbReference>
<keyword evidence="3" id="KW-0808">Transferase</keyword>
<protein>
    <submittedName>
        <fullName evidence="3">CpsD/CapB family tyrosine-protein kinase</fullName>
    </submittedName>
</protein>
<keyword evidence="1" id="KW-0547">Nucleotide-binding</keyword>
<dbReference type="Proteomes" id="UP001431449">
    <property type="component" value="Unassembled WGS sequence"/>
</dbReference>
<keyword evidence="3" id="KW-0418">Kinase</keyword>
<dbReference type="InterPro" id="IPR005702">
    <property type="entry name" value="Wzc-like_C"/>
</dbReference>
<comment type="caution">
    <text evidence="3">The sequence shown here is derived from an EMBL/GenBank/DDBJ whole genome shotgun (WGS) entry which is preliminary data.</text>
</comment>
<dbReference type="PANTHER" id="PTHR32309">
    <property type="entry name" value="TYROSINE-PROTEIN KINASE"/>
    <property type="match status" value="1"/>
</dbReference>
<proteinExistence type="predicted"/>
<name>A0ABT0GHH0_9GAMM</name>
<dbReference type="EMBL" id="JALNMH010000007">
    <property type="protein sequence ID" value="MCK7593992.1"/>
    <property type="molecule type" value="Genomic_DNA"/>
</dbReference>